<accession>A0A4U5MFA9</accession>
<protein>
    <submittedName>
        <fullName evidence="2">Uncharacterized protein</fullName>
    </submittedName>
</protein>
<evidence type="ECO:0000313" key="2">
    <source>
        <dbReference type="EMBL" id="TKR67907.1"/>
    </source>
</evidence>
<comment type="caution">
    <text evidence="2">The sequence shown here is derived from an EMBL/GenBank/DDBJ whole genome shotgun (WGS) entry which is preliminary data.</text>
</comment>
<evidence type="ECO:0000313" key="3">
    <source>
        <dbReference type="Proteomes" id="UP000298663"/>
    </source>
</evidence>
<feature type="region of interest" description="Disordered" evidence="1">
    <location>
        <begin position="128"/>
        <end position="150"/>
    </location>
</feature>
<organism evidence="2 3">
    <name type="scientific">Steinernema carpocapsae</name>
    <name type="common">Entomopathogenic nematode</name>
    <dbReference type="NCBI Taxonomy" id="34508"/>
    <lineage>
        <taxon>Eukaryota</taxon>
        <taxon>Metazoa</taxon>
        <taxon>Ecdysozoa</taxon>
        <taxon>Nematoda</taxon>
        <taxon>Chromadorea</taxon>
        <taxon>Rhabditida</taxon>
        <taxon>Tylenchina</taxon>
        <taxon>Panagrolaimomorpha</taxon>
        <taxon>Strongyloidoidea</taxon>
        <taxon>Steinernematidae</taxon>
        <taxon>Steinernema</taxon>
    </lineage>
</organism>
<name>A0A4U5MFA9_STECR</name>
<proteinExistence type="predicted"/>
<gene>
    <name evidence="2" type="ORF">L596_023981</name>
</gene>
<keyword evidence="3" id="KW-1185">Reference proteome</keyword>
<dbReference type="Proteomes" id="UP000298663">
    <property type="component" value="Unassembled WGS sequence"/>
</dbReference>
<dbReference type="AlphaFoldDB" id="A0A4U5MFA9"/>
<reference evidence="2 3" key="1">
    <citation type="journal article" date="2015" name="Genome Biol.">
        <title>Comparative genomics of Steinernema reveals deeply conserved gene regulatory networks.</title>
        <authorList>
            <person name="Dillman A.R."/>
            <person name="Macchietto M."/>
            <person name="Porter C.F."/>
            <person name="Rogers A."/>
            <person name="Williams B."/>
            <person name="Antoshechkin I."/>
            <person name="Lee M.M."/>
            <person name="Goodwin Z."/>
            <person name="Lu X."/>
            <person name="Lewis E.E."/>
            <person name="Goodrich-Blair H."/>
            <person name="Stock S.P."/>
            <person name="Adams B.J."/>
            <person name="Sternberg P.W."/>
            <person name="Mortazavi A."/>
        </authorList>
    </citation>
    <scope>NUCLEOTIDE SEQUENCE [LARGE SCALE GENOMIC DNA]</scope>
    <source>
        <strain evidence="2 3">ALL</strain>
    </source>
</reference>
<evidence type="ECO:0000256" key="1">
    <source>
        <dbReference type="SAM" id="MobiDB-lite"/>
    </source>
</evidence>
<dbReference type="EMBL" id="AZBU02000008">
    <property type="protein sequence ID" value="TKR67907.1"/>
    <property type="molecule type" value="Genomic_DNA"/>
</dbReference>
<reference evidence="2 3" key="2">
    <citation type="journal article" date="2019" name="G3 (Bethesda)">
        <title>Hybrid Assembly of the Genome of the Entomopathogenic Nematode Steinernema carpocapsae Identifies the X-Chromosome.</title>
        <authorList>
            <person name="Serra L."/>
            <person name="Macchietto M."/>
            <person name="Macias-Munoz A."/>
            <person name="McGill C.J."/>
            <person name="Rodriguez I.M."/>
            <person name="Rodriguez B."/>
            <person name="Murad R."/>
            <person name="Mortazavi A."/>
        </authorList>
    </citation>
    <scope>NUCLEOTIDE SEQUENCE [LARGE SCALE GENOMIC DNA]</scope>
    <source>
        <strain evidence="2 3">ALL</strain>
    </source>
</reference>
<sequence length="150" mass="17227">MKTRSFNKSCPSQFVSRGGFPAETKYSKTCAKKSFKKTRNPVNKVVDQLSELMLNERPEAAEMEDDVKEKTEKIKVKRRLVKTLKSVNPVAKRKILEIIAAEEGLEEFLGKLGEKTFEELKRMVASVERKEAKKEQKKRGRSLSEVSVEY</sequence>